<organism evidence="7 8">
    <name type="scientific">Sulfuritortus calidifontis</name>
    <dbReference type="NCBI Taxonomy" id="1914471"/>
    <lineage>
        <taxon>Bacteria</taxon>
        <taxon>Pseudomonadati</taxon>
        <taxon>Pseudomonadota</taxon>
        <taxon>Betaproteobacteria</taxon>
        <taxon>Nitrosomonadales</taxon>
        <taxon>Thiobacillaceae</taxon>
        <taxon>Sulfuritortus</taxon>
    </lineage>
</organism>
<evidence type="ECO:0000256" key="4">
    <source>
        <dbReference type="PROSITE-ProRule" id="PRU00433"/>
    </source>
</evidence>
<dbReference type="SUPFAM" id="SSF46626">
    <property type="entry name" value="Cytochrome c"/>
    <property type="match status" value="1"/>
</dbReference>
<evidence type="ECO:0000313" key="8">
    <source>
        <dbReference type="Proteomes" id="UP000295135"/>
    </source>
</evidence>
<dbReference type="PROSITE" id="PS51007">
    <property type="entry name" value="CYTC"/>
    <property type="match status" value="1"/>
</dbReference>
<keyword evidence="1 4" id="KW-0349">Heme</keyword>
<dbReference type="SUPFAM" id="SSF51004">
    <property type="entry name" value="C-terminal (heme d1) domain of cytochrome cd1-nitrite reductase"/>
    <property type="match status" value="1"/>
</dbReference>
<dbReference type="CDD" id="cd20777">
    <property type="entry name" value="8prop_heme-binding_NirN"/>
    <property type="match status" value="1"/>
</dbReference>
<dbReference type="PANTHER" id="PTHR47197">
    <property type="entry name" value="PROTEIN NIRF"/>
    <property type="match status" value="1"/>
</dbReference>
<evidence type="ECO:0000256" key="3">
    <source>
        <dbReference type="ARBA" id="ARBA00023004"/>
    </source>
</evidence>
<dbReference type="Gene3D" id="1.10.760.10">
    <property type="entry name" value="Cytochrome c-like domain"/>
    <property type="match status" value="1"/>
</dbReference>
<comment type="caution">
    <text evidence="7">The sequence shown here is derived from an EMBL/GenBank/DDBJ whole genome shotgun (WGS) entry which is preliminary data.</text>
</comment>
<dbReference type="GO" id="GO:0046872">
    <property type="term" value="F:metal ion binding"/>
    <property type="evidence" value="ECO:0007669"/>
    <property type="project" value="UniProtKB-KW"/>
</dbReference>
<evidence type="ECO:0000259" key="6">
    <source>
        <dbReference type="PROSITE" id="PS51007"/>
    </source>
</evidence>
<protein>
    <submittedName>
        <fullName evidence="7">Mono/diheme cytochrome c family protein</fullName>
    </submittedName>
</protein>
<proteinExistence type="predicted"/>
<keyword evidence="3 4" id="KW-0408">Iron</keyword>
<dbReference type="AlphaFoldDB" id="A0A4R3K0Q3"/>
<dbReference type="InterPro" id="IPR003143">
    <property type="entry name" value="Cyt_cd1_C_sf"/>
</dbReference>
<dbReference type="InterPro" id="IPR011048">
    <property type="entry name" value="Haem_d1_sf"/>
</dbReference>
<dbReference type="Pfam" id="PF13442">
    <property type="entry name" value="Cytochrome_CBB3"/>
    <property type="match status" value="1"/>
</dbReference>
<dbReference type="Proteomes" id="UP000295135">
    <property type="component" value="Unassembled WGS sequence"/>
</dbReference>
<dbReference type="InterPro" id="IPR036909">
    <property type="entry name" value="Cyt_c-like_dom_sf"/>
</dbReference>
<evidence type="ECO:0000256" key="2">
    <source>
        <dbReference type="ARBA" id="ARBA00022723"/>
    </source>
</evidence>
<dbReference type="InterPro" id="IPR051200">
    <property type="entry name" value="Host-pathogen_enzymatic-act"/>
</dbReference>
<keyword evidence="2 4" id="KW-0479">Metal-binding</keyword>
<evidence type="ECO:0000313" key="7">
    <source>
        <dbReference type="EMBL" id="TCS73849.1"/>
    </source>
</evidence>
<reference evidence="7 8" key="1">
    <citation type="submission" date="2019-03" db="EMBL/GenBank/DDBJ databases">
        <title>Genomic Encyclopedia of Type Strains, Phase IV (KMG-IV): sequencing the most valuable type-strain genomes for metagenomic binning, comparative biology and taxonomic classification.</title>
        <authorList>
            <person name="Goeker M."/>
        </authorList>
    </citation>
    <scope>NUCLEOTIDE SEQUENCE [LARGE SCALE GENOMIC DNA]</scope>
    <source>
        <strain evidence="7 8">DSM 103923</strain>
    </source>
</reference>
<evidence type="ECO:0000256" key="5">
    <source>
        <dbReference type="SAM" id="SignalP"/>
    </source>
</evidence>
<dbReference type="PANTHER" id="PTHR47197:SF3">
    <property type="entry name" value="DIHYDRO-HEME D1 DEHYDROGENASE"/>
    <property type="match status" value="1"/>
</dbReference>
<dbReference type="Pfam" id="PF02239">
    <property type="entry name" value="Cytochrom_D1"/>
    <property type="match status" value="1"/>
</dbReference>
<dbReference type="GO" id="GO:0009055">
    <property type="term" value="F:electron transfer activity"/>
    <property type="evidence" value="ECO:0007669"/>
    <property type="project" value="InterPro"/>
</dbReference>
<accession>A0A4R3K0Q3</accession>
<evidence type="ECO:0000256" key="1">
    <source>
        <dbReference type="ARBA" id="ARBA00022617"/>
    </source>
</evidence>
<dbReference type="Gene3D" id="2.140.10.20">
    <property type="entry name" value="C-terminal (heme d1) domain of cytochrome cd1-nitrite reductase"/>
    <property type="match status" value="1"/>
</dbReference>
<dbReference type="OrthoDB" id="5290932at2"/>
<keyword evidence="8" id="KW-1185">Reference proteome</keyword>
<sequence>MKPITLLALLGILAGSSHSALAAPNPEKLYETWCQGCHGAGRLGGTGPVLLPESLSRLKRADAFKVIADGLPATQMPGFKSALSEGEIQALADWIYTEPAVKPKWEAADIEASRIVHKEALDLPAKPVFQADPMNITLVVEHGDNSITVLDGDKMEPITRFATRYALHGGPKFTQDGRFVFWSTRDGWVTKFDLWNLKVVAEVRAGINTRNVAVSSDARYVMVANYLPHTLVALDTRDLSLVKVIPVVGKNGKTSRVSAVYDARPRASFIAALRDIPEVWEIPYDGRPVYKGMVHDYKLKEAIAEPGPLPVRQIELTDYLDDFYFDQDYKLILGASRSSPKGQVVHLDAGRKIADLDLPGMPHLGSGITWQYQGRPVMASPNLKEGLISVIDMKTWQTVKQIKTEGPGFFLRSHENTPYAWADVFSGPNKDVMQVIDKRTLEIVATLKPEPGKTSTHVEFDRYGKYALVSLWEQDGALIVYDAATLKEIKRLPMKRPVGKYNVWNKTRLSEGTSH</sequence>
<feature type="signal peptide" evidence="5">
    <location>
        <begin position="1"/>
        <end position="22"/>
    </location>
</feature>
<keyword evidence="5" id="KW-0732">Signal</keyword>
<feature type="chain" id="PRO_5021024690" evidence="5">
    <location>
        <begin position="23"/>
        <end position="515"/>
    </location>
</feature>
<gene>
    <name evidence="7" type="ORF">EDC61_10171</name>
</gene>
<dbReference type="InterPro" id="IPR009056">
    <property type="entry name" value="Cyt_c-like_dom"/>
</dbReference>
<dbReference type="GO" id="GO:0020037">
    <property type="term" value="F:heme binding"/>
    <property type="evidence" value="ECO:0007669"/>
    <property type="project" value="InterPro"/>
</dbReference>
<dbReference type="RefSeq" id="WP_126459802.1">
    <property type="nucleotide sequence ID" value="NZ_AP018721.1"/>
</dbReference>
<name>A0A4R3K0Q3_9PROT</name>
<feature type="domain" description="Cytochrome c" evidence="6">
    <location>
        <begin position="21"/>
        <end position="99"/>
    </location>
</feature>
<dbReference type="EMBL" id="SLZY01000001">
    <property type="protein sequence ID" value="TCS73849.1"/>
    <property type="molecule type" value="Genomic_DNA"/>
</dbReference>